<organism evidence="1 2">
    <name type="scientific">Sphagnurus paluster</name>
    <dbReference type="NCBI Taxonomy" id="117069"/>
    <lineage>
        <taxon>Eukaryota</taxon>
        <taxon>Fungi</taxon>
        <taxon>Dikarya</taxon>
        <taxon>Basidiomycota</taxon>
        <taxon>Agaricomycotina</taxon>
        <taxon>Agaricomycetes</taxon>
        <taxon>Agaricomycetidae</taxon>
        <taxon>Agaricales</taxon>
        <taxon>Tricholomatineae</taxon>
        <taxon>Lyophyllaceae</taxon>
        <taxon>Sphagnurus</taxon>
    </lineage>
</organism>
<dbReference type="EMBL" id="JABCKI010000889">
    <property type="protein sequence ID" value="KAG5649542.1"/>
    <property type="molecule type" value="Genomic_DNA"/>
</dbReference>
<protein>
    <submittedName>
        <fullName evidence="1">Uncharacterized protein</fullName>
    </submittedName>
</protein>
<dbReference type="OrthoDB" id="10039566at2759"/>
<comment type="caution">
    <text evidence="1">The sequence shown here is derived from an EMBL/GenBank/DDBJ whole genome shotgun (WGS) entry which is preliminary data.</text>
</comment>
<evidence type="ECO:0000313" key="2">
    <source>
        <dbReference type="Proteomes" id="UP000717328"/>
    </source>
</evidence>
<evidence type="ECO:0000313" key="1">
    <source>
        <dbReference type="EMBL" id="KAG5649542.1"/>
    </source>
</evidence>
<reference evidence="1" key="2">
    <citation type="submission" date="2021-10" db="EMBL/GenBank/DDBJ databases">
        <title>Phylogenomics reveals ancestral predisposition of the termite-cultivated fungus Termitomyces towards a domesticated lifestyle.</title>
        <authorList>
            <person name="Auxier B."/>
            <person name="Grum-Grzhimaylo A."/>
            <person name="Cardenas M.E."/>
            <person name="Lodge J.D."/>
            <person name="Laessoe T."/>
            <person name="Pedersen O."/>
            <person name="Smith M.E."/>
            <person name="Kuyper T.W."/>
            <person name="Franco-Molano E.A."/>
            <person name="Baroni T.J."/>
            <person name="Aanen D.K."/>
        </authorList>
    </citation>
    <scope>NUCLEOTIDE SEQUENCE</scope>
    <source>
        <strain evidence="1">D49</strain>
    </source>
</reference>
<dbReference type="AlphaFoldDB" id="A0A9P7GMC2"/>
<reference evidence="1" key="1">
    <citation type="submission" date="2021-02" db="EMBL/GenBank/DDBJ databases">
        <authorList>
            <person name="Nieuwenhuis M."/>
            <person name="Van De Peppel L.J.J."/>
        </authorList>
    </citation>
    <scope>NUCLEOTIDE SEQUENCE</scope>
    <source>
        <strain evidence="1">D49</strain>
    </source>
</reference>
<accession>A0A9P7GMC2</accession>
<keyword evidence="2" id="KW-1185">Reference proteome</keyword>
<proteinExistence type="predicted"/>
<gene>
    <name evidence="1" type="ORF">H0H81_003155</name>
</gene>
<name>A0A9P7GMC2_9AGAR</name>
<sequence length="174" mass="18242">MKIKPGSTFLASGTVSAHIVLPKGMDIDLIVARVLPNVLVFDGEVPDSVQSPPTQPRLPDPLPEKAFGHIRPENWLKSLSARVVSGEGEGVAYAVTAKIVDVPLEVLPGRQKEFSNFVSKVVFSSDGAIAGIQGSAAVAAKVEGLPFSGPNGEMELLGLPFKGSVRVGKKSMLS</sequence>
<dbReference type="Proteomes" id="UP000717328">
    <property type="component" value="Unassembled WGS sequence"/>
</dbReference>